<dbReference type="PANTHER" id="PTHR44119">
    <property type="entry name" value="MAGNESIUM-CHELATASE SUBUNIT CHLH, CHLOROPLASTIC"/>
    <property type="match status" value="1"/>
</dbReference>
<protein>
    <submittedName>
        <fullName evidence="4">Magnesium chelatase</fullName>
    </submittedName>
</protein>
<keyword evidence="2" id="KW-1133">Transmembrane helix</keyword>
<dbReference type="EMBL" id="CP017803">
    <property type="protein sequence ID" value="ATZ59739.1"/>
    <property type="molecule type" value="Genomic_DNA"/>
</dbReference>
<dbReference type="GeneID" id="35118621"/>
<gene>
    <name evidence="4" type="ORF">BK798_04545</name>
</gene>
<dbReference type="InterPro" id="IPR003672">
    <property type="entry name" value="CobN/Mg_chltase"/>
</dbReference>
<feature type="domain" description="CobN/magnesium chelatase" evidence="3">
    <location>
        <begin position="675"/>
        <end position="1499"/>
    </location>
</feature>
<keyword evidence="2" id="KW-0812">Transmembrane</keyword>
<feature type="domain" description="CobN/magnesium chelatase" evidence="3">
    <location>
        <begin position="251"/>
        <end position="610"/>
    </location>
</feature>
<sequence>MNLGNKKNFSPIIPFIIILAIIISLSPTAIFAQENATNSEIQNITETTADNIEINLEENSICENNSQECSFPPYKLSYSNEIKENNLPKKALLISDNPGTNILNDAACDILNTYKDVDIQVRSCNQICKMNENELYTLVETSDIVIVNWLTSDADSVFTNLLLKYPNLSNKELFLFLETSSSSQAKNLHLVRNSTINHEKIFSDKSIYTEEFLNKYFSMTKRGQNYDVYYEYITNGDGKLVNAEFNKAVLYKNYNNKENQINEILWALNITGYECKYSDPRFSKTYEYGIFREQYMTLEEYKKKYFDSSRPYTVGLLESNMYVSNGQLQPYYALIKSLEAKGCNVIPVVAAGGSENQLKVMVKYFTNAPSYEAYLNNPLKYTNNVNAIISMPAYGIGGNLFDNTTKYFETAGVPVFRAVHSDYVSNEEWELSATGLPGNRSDKWWHVAIGEAQGIIEATFVGGVTHEISSKTGAQLSGFKAHEKNIDLFTKRIVSWINLQYTVNSDKKISLVYFNYPPGKQNIGSSYLDSITSVYNLLYELKSQGYNVGKLPTTVKELEDMMIKSGINVATWAPGELEKLSNQPDIVLLPVAEYENWFNSLEPISKVQVIEGPVAYIGQLARNAIAINYTSPMKDIISDWYNGVKSLLPENYTESGVMLLDKIVAALNKYLQSGNDSDYQEYLSLKSKWKALNIPGLNGWGEAPGNIMTVTKNEVAYFVIPGLKFGNIFIAPEPQRGWEAKSDLLYHSSAVAPTHQYLAAYYYMQKEYSSAMVFIGRHATHEWLPGKEVLLSTTDYGSIVVGDVPQIYFYISDGLGEGLEAKRRGFAVMITHLTSPLAYTSLYGNLTAIANLINKYENTTDKTQKDTIASNIKLLIEKNNYIQSMGLTREEFEKLNLNEVVKAADKFLFEVQNTLYPLGLHAIGQNWTVTDISRSVVAALSQEFTYDGITTTIFDEVAKYLFSKKYSELNALERDKVLNTSEQIVAALIFSNSTTVANVLGSDNPSLIAAMNYARYYISLIYASINNELTSFINGLNGKYIPVVADGDVININSLPTGGNFFHDQSQELPTEEAYNYAKTLTLLTLSSLNEKTQKIAMGIWCVETARDNGALISVVLYLLGMQPVYTSSPSAGGKTEDGDSVGTKTKIMPKFVGLKDLVRPEGWAKKRIDVVVITSGNFRDLYSTQVSLLDNAFRVALARSYLTIINNKTLMESKYGKDMKEALDKVMEGIGYYGVGSESFDENYVARHWVNDFIYYKDLGYNNTYAGEVAITRVFAPPNGDYGAGIAKSVSLSWTWNNTNDLAKFYLGRMGNMYSKNYWGETNPVVFARVLNNTDDIIVSRNTNVYGVADNDDFFDYWGGLSMAVSYINGKTPNMNVLMYSNKDKPYISSIETVLSKETATRYFNPNWILGMMNEGYSGARYISNKFLNNLFGWAVTRPNAVNNWMWDESYNVYIKDKYNLGVTDWLQSGNNNYAFISSAGTLLTAAYNGYWQTDKGTLENLATMWANSIIVNGVACCDCSCGNIAMLKWASQYINPDLLAKFNDQLYQATQNNIFANSFVPTNSNNPDSNEESQSSSKATSTTQSSIISYGGSNSQISSSIGIDSSQNPSSSSSEVSASEQESGKSYEVSKDTSSSSSTKGDMPISLIICVIVMVLIFGYGYYKRKNEE</sequence>
<dbReference type="RefSeq" id="WP_100815484.1">
    <property type="nucleotide sequence ID" value="NZ_CP017803.1"/>
</dbReference>
<feature type="transmembrane region" description="Helical" evidence="2">
    <location>
        <begin position="12"/>
        <end position="32"/>
    </location>
</feature>
<dbReference type="Proteomes" id="UP000232133">
    <property type="component" value="Chromosome"/>
</dbReference>
<feature type="compositionally biased region" description="Basic and acidic residues" evidence="1">
    <location>
        <begin position="1624"/>
        <end position="1633"/>
    </location>
</feature>
<evidence type="ECO:0000259" key="3">
    <source>
        <dbReference type="Pfam" id="PF02514"/>
    </source>
</evidence>
<feature type="region of interest" description="Disordered" evidence="1">
    <location>
        <begin position="1603"/>
        <end position="1642"/>
    </location>
</feature>
<organism evidence="4 5">
    <name type="scientific">Methanobrevibacter smithii</name>
    <dbReference type="NCBI Taxonomy" id="2173"/>
    <lineage>
        <taxon>Archaea</taxon>
        <taxon>Methanobacteriati</taxon>
        <taxon>Methanobacteriota</taxon>
        <taxon>Methanomada group</taxon>
        <taxon>Methanobacteria</taxon>
        <taxon>Methanobacteriales</taxon>
        <taxon>Methanobacteriaceae</taxon>
        <taxon>Methanobrevibacter</taxon>
    </lineage>
</organism>
<name>A0A2H4U6J0_METSM</name>
<evidence type="ECO:0000256" key="1">
    <source>
        <dbReference type="SAM" id="MobiDB-lite"/>
    </source>
</evidence>
<dbReference type="PANTHER" id="PTHR44119:SF4">
    <property type="entry name" value="AEROBIC COBALTOCHELATASE SUBUNIT COBN"/>
    <property type="match status" value="1"/>
</dbReference>
<feature type="region of interest" description="Disordered" evidence="1">
    <location>
        <begin position="1560"/>
        <end position="1590"/>
    </location>
</feature>
<accession>A0A2H4U6J0</accession>
<proteinExistence type="predicted"/>
<reference evidence="4 5" key="1">
    <citation type="submission" date="2016-10" db="EMBL/GenBank/DDBJ databases">
        <authorList>
            <person name="Varghese N."/>
        </authorList>
    </citation>
    <scope>NUCLEOTIDE SEQUENCE [LARGE SCALE GENOMIC DNA]</scope>
    <source>
        <strain evidence="4 5">KB11</strain>
    </source>
</reference>
<evidence type="ECO:0000313" key="4">
    <source>
        <dbReference type="EMBL" id="ATZ59739.1"/>
    </source>
</evidence>
<evidence type="ECO:0000256" key="2">
    <source>
        <dbReference type="SAM" id="Phobius"/>
    </source>
</evidence>
<keyword evidence="2" id="KW-0472">Membrane</keyword>
<feature type="transmembrane region" description="Helical" evidence="2">
    <location>
        <begin position="1645"/>
        <end position="1665"/>
    </location>
</feature>
<dbReference type="CDD" id="cd10150">
    <property type="entry name" value="CobN_like"/>
    <property type="match status" value="1"/>
</dbReference>
<dbReference type="Pfam" id="PF02514">
    <property type="entry name" value="CobN-Mg_chel"/>
    <property type="match status" value="2"/>
</dbReference>
<evidence type="ECO:0000313" key="5">
    <source>
        <dbReference type="Proteomes" id="UP000232133"/>
    </source>
</evidence>
<feature type="compositionally biased region" description="Low complexity" evidence="1">
    <location>
        <begin position="1603"/>
        <end position="1623"/>
    </location>
</feature>
<feature type="compositionally biased region" description="Low complexity" evidence="1">
    <location>
        <begin position="1563"/>
        <end position="1590"/>
    </location>
</feature>